<organism evidence="2 3">
    <name type="scientific">Cronartium quercuum f. sp. fusiforme G11</name>
    <dbReference type="NCBI Taxonomy" id="708437"/>
    <lineage>
        <taxon>Eukaryota</taxon>
        <taxon>Fungi</taxon>
        <taxon>Dikarya</taxon>
        <taxon>Basidiomycota</taxon>
        <taxon>Pucciniomycotina</taxon>
        <taxon>Pucciniomycetes</taxon>
        <taxon>Pucciniales</taxon>
        <taxon>Coleosporiaceae</taxon>
        <taxon>Cronartium</taxon>
    </lineage>
</organism>
<protein>
    <submittedName>
        <fullName evidence="2">Uncharacterized protein</fullName>
    </submittedName>
</protein>
<reference evidence="2" key="1">
    <citation type="submission" date="2013-11" db="EMBL/GenBank/DDBJ databases">
        <title>Genome sequence of the fusiform rust pathogen reveals effectors for host alternation and coevolution with pine.</title>
        <authorList>
            <consortium name="DOE Joint Genome Institute"/>
            <person name="Smith K."/>
            <person name="Pendleton A."/>
            <person name="Kubisiak T."/>
            <person name="Anderson C."/>
            <person name="Salamov A."/>
            <person name="Aerts A."/>
            <person name="Riley R."/>
            <person name="Clum A."/>
            <person name="Lindquist E."/>
            <person name="Ence D."/>
            <person name="Campbell M."/>
            <person name="Kronenberg Z."/>
            <person name="Feau N."/>
            <person name="Dhillon B."/>
            <person name="Hamelin R."/>
            <person name="Burleigh J."/>
            <person name="Smith J."/>
            <person name="Yandell M."/>
            <person name="Nelson C."/>
            <person name="Grigoriev I."/>
            <person name="Davis J."/>
        </authorList>
    </citation>
    <scope>NUCLEOTIDE SEQUENCE</scope>
    <source>
        <strain evidence="2">G11</strain>
    </source>
</reference>
<keyword evidence="3" id="KW-1185">Reference proteome</keyword>
<evidence type="ECO:0000256" key="1">
    <source>
        <dbReference type="SAM" id="MobiDB-lite"/>
    </source>
</evidence>
<gene>
    <name evidence="2" type="ORF">CROQUDRAFT_91703</name>
</gene>
<evidence type="ECO:0000313" key="3">
    <source>
        <dbReference type="Proteomes" id="UP000886653"/>
    </source>
</evidence>
<dbReference type="Proteomes" id="UP000886653">
    <property type="component" value="Unassembled WGS sequence"/>
</dbReference>
<dbReference type="EMBL" id="MU167250">
    <property type="protein sequence ID" value="KAG0147260.1"/>
    <property type="molecule type" value="Genomic_DNA"/>
</dbReference>
<feature type="region of interest" description="Disordered" evidence="1">
    <location>
        <begin position="20"/>
        <end position="46"/>
    </location>
</feature>
<sequence length="92" mass="10025">MIKRNRFRFERTVADVVAPGPGPLGARLRHRREPISGAGGSGAEAVQSIEESSVATAGGRKWITVHSVVDRGWREAAVNEVLRMPSLSWYLG</sequence>
<name>A0A9P6NPI4_9BASI</name>
<proteinExistence type="predicted"/>
<comment type="caution">
    <text evidence="2">The sequence shown here is derived from an EMBL/GenBank/DDBJ whole genome shotgun (WGS) entry which is preliminary data.</text>
</comment>
<dbReference type="AlphaFoldDB" id="A0A9P6NPI4"/>
<accession>A0A9P6NPI4</accession>
<evidence type="ECO:0000313" key="2">
    <source>
        <dbReference type="EMBL" id="KAG0147260.1"/>
    </source>
</evidence>